<evidence type="ECO:0000256" key="1">
    <source>
        <dbReference type="ARBA" id="ARBA00001713"/>
    </source>
</evidence>
<dbReference type="PANTHER" id="PTHR11934:SF0">
    <property type="entry name" value="RIBOSE-5-PHOSPHATE ISOMERASE"/>
    <property type="match status" value="1"/>
</dbReference>
<keyword evidence="8" id="KW-1185">Reference proteome</keyword>
<gene>
    <name evidence="7" type="ORF">EGW08_000375</name>
</gene>
<dbReference type="SUPFAM" id="SSF75445">
    <property type="entry name" value="D-ribose-5-phosphate isomerase (RpiA), lid domain"/>
    <property type="match status" value="1"/>
</dbReference>
<dbReference type="GO" id="GO:0004751">
    <property type="term" value="F:ribose-5-phosphate isomerase activity"/>
    <property type="evidence" value="ECO:0007669"/>
    <property type="project" value="UniProtKB-EC"/>
</dbReference>
<sequence length="304" mass="33449">MTNVTLFGKFTIILFSSSNRPTNVRSWIKLSYSRRFCECSEKELPKRQPRLLHQKQFSHSSHFAPSFSTMSDLDTIGKIAAATQAVNENIKAGQIVGIGSGSTIVFAVKRIAERNKVENLNLICIPTSFQARQLIQENGLTLGSLETNPEIDVAIDGADEVDSDINLIKGGGGCLMQEKIIASCAKELFVIADTRKDSATLGTKWTRGVPIEVLPMAYRPVQLKIEQMFGGQANLRMASNKAGPVVTDNGNFLIDWIFEGVQDWHKVDSHLMNIPGVIETGLFLNMTKAAYFGSPDGKVIVRTK</sequence>
<evidence type="ECO:0000256" key="5">
    <source>
        <dbReference type="ARBA" id="ARBA00023235"/>
    </source>
</evidence>
<dbReference type="PANTHER" id="PTHR11934">
    <property type="entry name" value="RIBOSE-5-PHOSPHATE ISOMERASE"/>
    <property type="match status" value="1"/>
</dbReference>
<evidence type="ECO:0000256" key="3">
    <source>
        <dbReference type="ARBA" id="ARBA00008088"/>
    </source>
</evidence>
<dbReference type="FunFam" id="3.30.70.260:FF:000018">
    <property type="entry name" value="Ribose-5-phosphate isomerase A"/>
    <property type="match status" value="1"/>
</dbReference>
<evidence type="ECO:0000256" key="6">
    <source>
        <dbReference type="ARBA" id="ARBA00029734"/>
    </source>
</evidence>
<dbReference type="SUPFAM" id="SSF100950">
    <property type="entry name" value="NagB/RpiA/CoA transferase-like"/>
    <property type="match status" value="1"/>
</dbReference>
<evidence type="ECO:0000313" key="7">
    <source>
        <dbReference type="EMBL" id="RUS91804.1"/>
    </source>
</evidence>
<dbReference type="EMBL" id="RQTK01000005">
    <property type="protein sequence ID" value="RUS91804.1"/>
    <property type="molecule type" value="Genomic_DNA"/>
</dbReference>
<dbReference type="NCBIfam" id="NF001924">
    <property type="entry name" value="PRK00702.1"/>
    <property type="match status" value="1"/>
</dbReference>
<dbReference type="FunFam" id="3.40.50.1360:FF:000001">
    <property type="entry name" value="Ribose-5-phosphate isomerase A"/>
    <property type="match status" value="1"/>
</dbReference>
<dbReference type="STRING" id="188477.A0A433UDG3"/>
<comment type="pathway">
    <text evidence="2">Carbohydrate degradation; pentose phosphate pathway; D-ribose 5-phosphate from D-ribulose 5-phosphate (non-oxidative stage): step 1/1.</text>
</comment>
<dbReference type="GO" id="GO:0009052">
    <property type="term" value="P:pentose-phosphate shunt, non-oxidative branch"/>
    <property type="evidence" value="ECO:0007669"/>
    <property type="project" value="InterPro"/>
</dbReference>
<proteinExistence type="inferred from homology"/>
<name>A0A433UDG3_ELYCH</name>
<organism evidence="7 8">
    <name type="scientific">Elysia chlorotica</name>
    <name type="common">Eastern emerald elysia</name>
    <name type="synonym">Sea slug</name>
    <dbReference type="NCBI Taxonomy" id="188477"/>
    <lineage>
        <taxon>Eukaryota</taxon>
        <taxon>Metazoa</taxon>
        <taxon>Spiralia</taxon>
        <taxon>Lophotrochozoa</taxon>
        <taxon>Mollusca</taxon>
        <taxon>Gastropoda</taxon>
        <taxon>Heterobranchia</taxon>
        <taxon>Euthyneura</taxon>
        <taxon>Panpulmonata</taxon>
        <taxon>Sacoglossa</taxon>
        <taxon>Placobranchoidea</taxon>
        <taxon>Plakobranchidae</taxon>
        <taxon>Elysia</taxon>
    </lineage>
</organism>
<dbReference type="UniPathway" id="UPA00115">
    <property type="reaction ID" value="UER00412"/>
</dbReference>
<dbReference type="OrthoDB" id="1555531at2759"/>
<dbReference type="Gene3D" id="3.30.70.260">
    <property type="match status" value="1"/>
</dbReference>
<protein>
    <recommendedName>
        <fullName evidence="4">ribose-5-phosphate isomerase</fullName>
        <ecNumber evidence="4">5.3.1.6</ecNumber>
    </recommendedName>
    <alternativeName>
        <fullName evidence="6">Phosphoriboisomerase</fullName>
    </alternativeName>
</protein>
<dbReference type="CDD" id="cd01398">
    <property type="entry name" value="RPI_A"/>
    <property type="match status" value="1"/>
</dbReference>
<reference evidence="7 8" key="1">
    <citation type="submission" date="2019-01" db="EMBL/GenBank/DDBJ databases">
        <title>A draft genome assembly of the solar-powered sea slug Elysia chlorotica.</title>
        <authorList>
            <person name="Cai H."/>
            <person name="Li Q."/>
            <person name="Fang X."/>
            <person name="Li J."/>
            <person name="Curtis N.E."/>
            <person name="Altenburger A."/>
            <person name="Shibata T."/>
            <person name="Feng M."/>
            <person name="Maeda T."/>
            <person name="Schwartz J.A."/>
            <person name="Shigenobu S."/>
            <person name="Lundholm N."/>
            <person name="Nishiyama T."/>
            <person name="Yang H."/>
            <person name="Hasebe M."/>
            <person name="Li S."/>
            <person name="Pierce S.K."/>
            <person name="Wang J."/>
        </authorList>
    </citation>
    <scope>NUCLEOTIDE SEQUENCE [LARGE SCALE GENOMIC DNA]</scope>
    <source>
        <strain evidence="7">EC2010</strain>
        <tissue evidence="7">Whole organism of an adult</tissue>
    </source>
</reference>
<evidence type="ECO:0000256" key="4">
    <source>
        <dbReference type="ARBA" id="ARBA00011959"/>
    </source>
</evidence>
<dbReference type="GO" id="GO:0005737">
    <property type="term" value="C:cytoplasm"/>
    <property type="evidence" value="ECO:0007669"/>
    <property type="project" value="TreeGrafter"/>
</dbReference>
<dbReference type="InterPro" id="IPR037171">
    <property type="entry name" value="NagB/RpiA_transferase-like"/>
</dbReference>
<keyword evidence="5" id="KW-0413">Isomerase</keyword>
<dbReference type="EC" id="5.3.1.6" evidence="4"/>
<dbReference type="Pfam" id="PF06026">
    <property type="entry name" value="Rib_5-P_isom_A"/>
    <property type="match status" value="1"/>
</dbReference>
<evidence type="ECO:0000313" key="8">
    <source>
        <dbReference type="Proteomes" id="UP000271974"/>
    </source>
</evidence>
<comment type="catalytic activity">
    <reaction evidence="1">
        <text>aldehydo-D-ribose 5-phosphate = D-ribulose 5-phosphate</text>
        <dbReference type="Rhea" id="RHEA:14657"/>
        <dbReference type="ChEBI" id="CHEBI:58121"/>
        <dbReference type="ChEBI" id="CHEBI:58273"/>
        <dbReference type="EC" id="5.3.1.6"/>
    </reaction>
</comment>
<dbReference type="NCBIfam" id="TIGR00021">
    <property type="entry name" value="rpiA"/>
    <property type="match status" value="1"/>
</dbReference>
<comment type="caution">
    <text evidence="7">The sequence shown here is derived from an EMBL/GenBank/DDBJ whole genome shotgun (WGS) entry which is preliminary data.</text>
</comment>
<dbReference type="InterPro" id="IPR004788">
    <property type="entry name" value="Ribose5P_isomerase_type_A"/>
</dbReference>
<dbReference type="Proteomes" id="UP000271974">
    <property type="component" value="Unassembled WGS sequence"/>
</dbReference>
<dbReference type="Gene3D" id="3.40.50.1360">
    <property type="match status" value="1"/>
</dbReference>
<dbReference type="GO" id="GO:0006014">
    <property type="term" value="P:D-ribose metabolic process"/>
    <property type="evidence" value="ECO:0007669"/>
    <property type="project" value="TreeGrafter"/>
</dbReference>
<evidence type="ECO:0000256" key="2">
    <source>
        <dbReference type="ARBA" id="ARBA00004988"/>
    </source>
</evidence>
<dbReference type="AlphaFoldDB" id="A0A433UDG3"/>
<accession>A0A433UDG3</accession>
<comment type="similarity">
    <text evidence="3">Belongs to the ribose 5-phosphate isomerase family.</text>
</comment>